<dbReference type="eggNOG" id="COG2124">
    <property type="taxonomic scope" value="Bacteria"/>
</dbReference>
<evidence type="ECO:0000313" key="3">
    <source>
        <dbReference type="EMBL" id="CCH31360.1"/>
    </source>
</evidence>
<organism evidence="3 4">
    <name type="scientific">Saccharothrix espanaensis (strain ATCC 51144 / DSM 44229 / JCM 9112 / NBRC 15066 / NRRL 15764)</name>
    <dbReference type="NCBI Taxonomy" id="1179773"/>
    <lineage>
        <taxon>Bacteria</taxon>
        <taxon>Bacillati</taxon>
        <taxon>Actinomycetota</taxon>
        <taxon>Actinomycetes</taxon>
        <taxon>Pseudonocardiales</taxon>
        <taxon>Pseudonocardiaceae</taxon>
        <taxon>Saccharothrix</taxon>
    </lineage>
</organism>
<dbReference type="AlphaFoldDB" id="K0JU58"/>
<dbReference type="GO" id="GO:0020037">
    <property type="term" value="F:heme binding"/>
    <property type="evidence" value="ECO:0007669"/>
    <property type="project" value="InterPro"/>
</dbReference>
<evidence type="ECO:0000256" key="2">
    <source>
        <dbReference type="SAM" id="MobiDB-lite"/>
    </source>
</evidence>
<dbReference type="EMBL" id="HE804045">
    <property type="protein sequence ID" value="CCH31360.1"/>
    <property type="molecule type" value="Genomic_DNA"/>
</dbReference>
<dbReference type="HOGENOM" id="CLU_033716_1_0_11"/>
<reference evidence="3 4" key="1">
    <citation type="journal article" date="2012" name="BMC Genomics">
        <title>Complete genome sequence of Saccharothrix espanaensis DSM 44229T and comparison to the other completely sequenced Pseudonocardiaceae.</title>
        <authorList>
            <person name="Strobel T."/>
            <person name="Al-Dilaimi A."/>
            <person name="Blom J."/>
            <person name="Gessner A."/>
            <person name="Kalinowski J."/>
            <person name="Luzhetska M."/>
            <person name="Puhler A."/>
            <person name="Szczepanowski R."/>
            <person name="Bechthold A."/>
            <person name="Ruckert C."/>
        </authorList>
    </citation>
    <scope>NUCLEOTIDE SEQUENCE [LARGE SCALE GENOMIC DNA]</scope>
    <source>
        <strain evidence="4">ATCC 51144 / DSM 44229 / JCM 9112 / NBRC 15066 / NRRL 15764</strain>
    </source>
</reference>
<dbReference type="PROSITE" id="PS00086">
    <property type="entry name" value="CYTOCHROME_P450"/>
    <property type="match status" value="1"/>
</dbReference>
<dbReference type="PRINTS" id="PR00385">
    <property type="entry name" value="P450"/>
</dbReference>
<protein>
    <submittedName>
        <fullName evidence="3">Cytochrome P450-like protein</fullName>
    </submittedName>
</protein>
<dbReference type="Proteomes" id="UP000006281">
    <property type="component" value="Chromosome"/>
</dbReference>
<feature type="region of interest" description="Disordered" evidence="2">
    <location>
        <begin position="1"/>
        <end position="23"/>
    </location>
</feature>
<name>K0JU58_SACES</name>
<dbReference type="PRINTS" id="PR00359">
    <property type="entry name" value="BP450"/>
</dbReference>
<dbReference type="InterPro" id="IPR017972">
    <property type="entry name" value="Cyt_P450_CS"/>
</dbReference>
<dbReference type="GO" id="GO:0016705">
    <property type="term" value="F:oxidoreductase activity, acting on paired donors, with incorporation or reduction of molecular oxygen"/>
    <property type="evidence" value="ECO:0007669"/>
    <property type="project" value="InterPro"/>
</dbReference>
<dbReference type="GO" id="GO:0005506">
    <property type="term" value="F:iron ion binding"/>
    <property type="evidence" value="ECO:0007669"/>
    <property type="project" value="InterPro"/>
</dbReference>
<dbReference type="STRING" id="1179773.BN6_40740"/>
<dbReference type="InterPro" id="IPR001128">
    <property type="entry name" value="Cyt_P450"/>
</dbReference>
<evidence type="ECO:0000313" key="4">
    <source>
        <dbReference type="Proteomes" id="UP000006281"/>
    </source>
</evidence>
<proteinExistence type="inferred from homology"/>
<accession>K0JU58</accession>
<dbReference type="PANTHER" id="PTHR46696">
    <property type="entry name" value="P450, PUTATIVE (EUROFUNG)-RELATED"/>
    <property type="match status" value="1"/>
</dbReference>
<evidence type="ECO:0000256" key="1">
    <source>
        <dbReference type="ARBA" id="ARBA00010617"/>
    </source>
</evidence>
<gene>
    <name evidence="3" type="ordered locus">BN6_40740</name>
</gene>
<dbReference type="Gene3D" id="1.10.630.10">
    <property type="entry name" value="Cytochrome P450"/>
    <property type="match status" value="1"/>
</dbReference>
<dbReference type="GO" id="GO:0004497">
    <property type="term" value="F:monooxygenase activity"/>
    <property type="evidence" value="ECO:0007669"/>
    <property type="project" value="InterPro"/>
</dbReference>
<sequence length="360" mass="38665">MRHFAAVNRGITETDPERTSRRAGPVVRVEAPAGGSVWIVRDAELARVVLADPRIVKDPAAAPWDPHLAGLERTAAEQPALTTLDGAEHALLRRAHAPLLSAKRVFDNAERVHDTARQLLADLPREVDLMADFTTRYPLTVLLDLLGVPLAHVDRAAAACRLLVTGDSTTAIAELEAVAEEGLAHDGLAAELRDRVPPGTTRQQVRYHLFSLIFAGQLTTDASLGFTIAHALAEKPGAATEADFVRDVLRRHPPAPYTLWRFTTAELHLAGERLPAHSPVLVDVEAVNADPTRADDLTFGAGPHFCVGAQLALLELRAVVAVLRSDYPGARLAVPLDDLRHTGPGGILGSRLTALPVVLE</sequence>
<dbReference type="InterPro" id="IPR036396">
    <property type="entry name" value="Cyt_P450_sf"/>
</dbReference>
<dbReference type="SUPFAM" id="SSF48264">
    <property type="entry name" value="Cytochrome P450"/>
    <property type="match status" value="1"/>
</dbReference>
<dbReference type="PANTHER" id="PTHR46696:SF1">
    <property type="entry name" value="CYTOCHROME P450 YJIB-RELATED"/>
    <property type="match status" value="1"/>
</dbReference>
<keyword evidence="4" id="KW-1185">Reference proteome</keyword>
<comment type="similarity">
    <text evidence="1">Belongs to the cytochrome P450 family.</text>
</comment>
<dbReference type="KEGG" id="sesp:BN6_40740"/>
<dbReference type="InterPro" id="IPR002397">
    <property type="entry name" value="Cyt_P450_B"/>
</dbReference>
<dbReference type="PATRIC" id="fig|1179773.3.peg.4078"/>